<feature type="region of interest" description="Disordered" evidence="2">
    <location>
        <begin position="115"/>
        <end position="151"/>
    </location>
</feature>
<feature type="region of interest" description="Disordered" evidence="2">
    <location>
        <begin position="921"/>
        <end position="978"/>
    </location>
</feature>
<feature type="compositionally biased region" description="Polar residues" evidence="2">
    <location>
        <begin position="131"/>
        <end position="145"/>
    </location>
</feature>
<dbReference type="EMBL" id="AZHD01000008">
    <property type="protein sequence ID" value="OAA61079.1"/>
    <property type="molecule type" value="Genomic_DNA"/>
</dbReference>
<comment type="caution">
    <text evidence="3">The sequence shown here is derived from an EMBL/GenBank/DDBJ whole genome shotgun (WGS) entry which is preliminary data.</text>
</comment>
<feature type="region of interest" description="Disordered" evidence="2">
    <location>
        <begin position="1"/>
        <end position="47"/>
    </location>
</feature>
<keyword evidence="4" id="KW-1185">Reference proteome</keyword>
<dbReference type="AlphaFoldDB" id="A0A167TYH7"/>
<name>A0A167TYH7_9HYPO</name>
<feature type="region of interest" description="Disordered" evidence="2">
    <location>
        <begin position="775"/>
        <end position="802"/>
    </location>
</feature>
<feature type="compositionally biased region" description="Low complexity" evidence="2">
    <location>
        <begin position="892"/>
        <end position="908"/>
    </location>
</feature>
<accession>A0A167TYH7</accession>
<feature type="coiled-coil region" evidence="1">
    <location>
        <begin position="491"/>
        <end position="639"/>
    </location>
</feature>
<feature type="region of interest" description="Disordered" evidence="2">
    <location>
        <begin position="820"/>
        <end position="850"/>
    </location>
</feature>
<evidence type="ECO:0000313" key="3">
    <source>
        <dbReference type="EMBL" id="OAA61079.1"/>
    </source>
</evidence>
<feature type="compositionally biased region" description="Polar residues" evidence="2">
    <location>
        <begin position="75"/>
        <end position="90"/>
    </location>
</feature>
<evidence type="ECO:0000256" key="2">
    <source>
        <dbReference type="SAM" id="MobiDB-lite"/>
    </source>
</evidence>
<evidence type="ECO:0000256" key="1">
    <source>
        <dbReference type="SAM" id="Coils"/>
    </source>
</evidence>
<sequence>MESYVPDTPLAPRRCSRERNHTESYGPGLDVLVPESRASSEAPKKGCARFRRLELDMAERSPTVDANHHGDFGRPQQSNENPSLSKPSGNYFTALQRKFQTRSCENRVGYLTAAQAARSPRATSPFAFGGTENQNASTQQSNDSQTNHRQEGYQSIQDAIAEKFQGLEKKIEAQEQEMTVLRFALNDAQIAADAFDAEKRQLKQKNDDLERQLRRNGDNTSRLNDKLQHCQDVLTQAADEQKQLRETMSTALEQSRHDRTALVDAQNAIKDAHAKLAAAQSELRSGLAVAAEQNNAHAKNLQRKITDLTTELQHREADIRFQKEANNRLSQQLESIPERNFQALSACVKKLVEELDGSKVGILTHAKDVAEQHQNNLQVVNNNLQELSTIGKEQIGACASLEESTKTFLSGLFEKLDAFENERQKSEHCSRTEIQSSIQSLQKDFAARQADVLKNVQEEILEKGILADLCQQREKDCKDISKKLSHQVQLAQEQLQQILSLHTRLQKMEDQPREDPETVAALQTLRDENGKLEAGITKKEQELVKLEERYKEKCDALILAGGRFAERVQQLETSYQQREDEYRRMLDQTCDLAKREAARKVDDSRMETTRELQQERVKRQDLEKNLRQTKEALSVMEESNRRNLASVELLQKELSAAKLGNHTIAGHLDEKQSRLEQERIRDASVITQLRAALADRERDCANLASDIKTYEDKVKTLVNTLEAWAQEYGHFGPVRTRLEMLRQVNSSCAASEARIKEIEQIDGVLTELRQVCTHSKDRGQKTEPQRRSHELQTTLLDSDQAHEERVSDLSAFLERDVRRSGVQAGGRSCEEAALDTAAEEGQASLPRLRSPEATFSVKKYAILETPASGSAKPDSATNPPAVIRGKTRPASLEESSSPGPPSSLLISSTMPKRVRLESIAMGAKDTPETSSRYPGRSATVETSRRRSKRRLAAVNAGSAQLDGTAPQRKRSHTESSVYFGNPLRPLRLFESSPEQAAIRQEVVDAQSRVELSTPPSIPIKSEYT</sequence>
<reference evidence="3 4" key="1">
    <citation type="journal article" date="2016" name="Genome Biol. Evol.">
        <title>Divergent and convergent evolution of fungal pathogenicity.</title>
        <authorList>
            <person name="Shang Y."/>
            <person name="Xiao G."/>
            <person name="Zheng P."/>
            <person name="Cen K."/>
            <person name="Zhan S."/>
            <person name="Wang C."/>
        </authorList>
    </citation>
    <scope>NUCLEOTIDE SEQUENCE [LARGE SCALE GENOMIC DNA]</scope>
    <source>
        <strain evidence="3 4">RCEF 264</strain>
    </source>
</reference>
<feature type="region of interest" description="Disordered" evidence="2">
    <location>
        <begin position="61"/>
        <end position="90"/>
    </location>
</feature>
<gene>
    <name evidence="3" type="ORF">SPI_05103</name>
</gene>
<dbReference type="Proteomes" id="UP000076874">
    <property type="component" value="Unassembled WGS sequence"/>
</dbReference>
<feature type="compositionally biased region" description="Basic and acidic residues" evidence="2">
    <location>
        <begin position="775"/>
        <end position="790"/>
    </location>
</feature>
<feature type="coiled-coil region" evidence="1">
    <location>
        <begin position="157"/>
        <end position="318"/>
    </location>
</feature>
<feature type="coiled-coil region" evidence="1">
    <location>
        <begin position="693"/>
        <end position="727"/>
    </location>
</feature>
<dbReference type="OrthoDB" id="4848543at2759"/>
<keyword evidence="1" id="KW-0175">Coiled coil</keyword>
<protein>
    <submittedName>
        <fullName evidence="3">Uncharacterized protein</fullName>
    </submittedName>
</protein>
<dbReference type="STRING" id="1081102.A0A167TYH7"/>
<proteinExistence type="predicted"/>
<evidence type="ECO:0000313" key="4">
    <source>
        <dbReference type="Proteomes" id="UP000076874"/>
    </source>
</evidence>
<feature type="coiled-coil region" evidence="1">
    <location>
        <begin position="363"/>
        <end position="390"/>
    </location>
</feature>
<feature type="region of interest" description="Disordered" evidence="2">
    <location>
        <begin position="867"/>
        <end position="909"/>
    </location>
</feature>
<organism evidence="3 4">
    <name type="scientific">Niveomyces insectorum RCEF 264</name>
    <dbReference type="NCBI Taxonomy" id="1081102"/>
    <lineage>
        <taxon>Eukaryota</taxon>
        <taxon>Fungi</taxon>
        <taxon>Dikarya</taxon>
        <taxon>Ascomycota</taxon>
        <taxon>Pezizomycotina</taxon>
        <taxon>Sordariomycetes</taxon>
        <taxon>Hypocreomycetidae</taxon>
        <taxon>Hypocreales</taxon>
        <taxon>Cordycipitaceae</taxon>
        <taxon>Niveomyces</taxon>
    </lineage>
</organism>